<dbReference type="Pfam" id="PF02845">
    <property type="entry name" value="CUE"/>
    <property type="match status" value="1"/>
</dbReference>
<keyword evidence="10" id="KW-1185">Reference proteome</keyword>
<evidence type="ECO:0000256" key="4">
    <source>
        <dbReference type="ARBA" id="ARBA00023128"/>
    </source>
</evidence>
<dbReference type="Proteomes" id="UP000190648">
    <property type="component" value="Unassembled WGS sequence"/>
</dbReference>
<keyword evidence="4" id="KW-0496">Mitochondrion</keyword>
<dbReference type="PROSITE" id="PS51140">
    <property type="entry name" value="CUE"/>
    <property type="match status" value="1"/>
</dbReference>
<dbReference type="STRING" id="372326.A0A1V4K1W9"/>
<organism evidence="9 10">
    <name type="scientific">Patagioenas fasciata monilis</name>
    <dbReference type="NCBI Taxonomy" id="372326"/>
    <lineage>
        <taxon>Eukaryota</taxon>
        <taxon>Metazoa</taxon>
        <taxon>Chordata</taxon>
        <taxon>Craniata</taxon>
        <taxon>Vertebrata</taxon>
        <taxon>Euteleostomi</taxon>
        <taxon>Archelosauria</taxon>
        <taxon>Archosauria</taxon>
        <taxon>Dinosauria</taxon>
        <taxon>Saurischia</taxon>
        <taxon>Theropoda</taxon>
        <taxon>Coelurosauria</taxon>
        <taxon>Aves</taxon>
        <taxon>Neognathae</taxon>
        <taxon>Neoaves</taxon>
        <taxon>Columbimorphae</taxon>
        <taxon>Columbiformes</taxon>
        <taxon>Columbidae</taxon>
        <taxon>Patagioenas</taxon>
    </lineage>
</organism>
<comment type="similarity">
    <text evidence="2">Belongs to the mitochondrion-specific ribosomal protein mS23 family.</text>
</comment>
<evidence type="ECO:0000259" key="8">
    <source>
        <dbReference type="PROSITE" id="PS51140"/>
    </source>
</evidence>
<dbReference type="InterPro" id="IPR003892">
    <property type="entry name" value="CUE"/>
</dbReference>
<comment type="caution">
    <text evidence="9">The sequence shown here is derived from an EMBL/GenBank/DDBJ whole genome shotgun (WGS) entry which is preliminary data.</text>
</comment>
<feature type="compositionally biased region" description="Low complexity" evidence="7">
    <location>
        <begin position="1"/>
        <end position="19"/>
    </location>
</feature>
<dbReference type="GO" id="GO:0005840">
    <property type="term" value="C:ribosome"/>
    <property type="evidence" value="ECO:0007669"/>
    <property type="project" value="InterPro"/>
</dbReference>
<dbReference type="InterPro" id="IPR059242">
    <property type="entry name" value="mS23_dom"/>
</dbReference>
<feature type="region of interest" description="Disordered" evidence="7">
    <location>
        <begin position="526"/>
        <end position="549"/>
    </location>
</feature>
<dbReference type="SUPFAM" id="SSF46934">
    <property type="entry name" value="UBA-like"/>
    <property type="match status" value="1"/>
</dbReference>
<reference evidence="9 10" key="1">
    <citation type="submission" date="2016-02" db="EMBL/GenBank/DDBJ databases">
        <title>Band-tailed pigeon sequencing and assembly.</title>
        <authorList>
            <person name="Soares A.E."/>
            <person name="Novak B.J."/>
            <person name="Rice E.S."/>
            <person name="O'Connell B."/>
            <person name="Chang D."/>
            <person name="Weber S."/>
            <person name="Shapiro B."/>
        </authorList>
    </citation>
    <scope>NUCLEOTIDE SEQUENCE [LARGE SCALE GENOMIC DNA]</scope>
    <source>
        <strain evidence="9">BTP2013</strain>
        <tissue evidence="9">Blood</tissue>
    </source>
</reference>
<dbReference type="GO" id="GO:0043130">
    <property type="term" value="F:ubiquitin binding"/>
    <property type="evidence" value="ECO:0007669"/>
    <property type="project" value="InterPro"/>
</dbReference>
<dbReference type="InterPro" id="IPR040192">
    <property type="entry name" value="CUEDC1"/>
</dbReference>
<proteinExistence type="inferred from homology"/>
<feature type="region of interest" description="Disordered" evidence="7">
    <location>
        <begin position="178"/>
        <end position="205"/>
    </location>
</feature>
<dbReference type="Gene3D" id="1.10.8.10">
    <property type="entry name" value="DNA helicase RuvA subunit, C-terminal domain"/>
    <property type="match status" value="1"/>
</dbReference>
<dbReference type="SMART" id="SM00546">
    <property type="entry name" value="CUE"/>
    <property type="match status" value="1"/>
</dbReference>
<dbReference type="GO" id="GO:0003735">
    <property type="term" value="F:structural constituent of ribosome"/>
    <property type="evidence" value="ECO:0007669"/>
    <property type="project" value="InterPro"/>
</dbReference>
<dbReference type="CDD" id="cd14366">
    <property type="entry name" value="CUE_CUED1"/>
    <property type="match status" value="1"/>
</dbReference>
<evidence type="ECO:0000256" key="3">
    <source>
        <dbReference type="ARBA" id="ARBA00022980"/>
    </source>
</evidence>
<dbReference type="PANTHER" id="PTHR13467:SF3">
    <property type="entry name" value="CUE DOMAIN-CONTAINING PROTEIN 1"/>
    <property type="match status" value="1"/>
</dbReference>
<feature type="domain" description="CUE" evidence="8">
    <location>
        <begin position="36"/>
        <end position="79"/>
    </location>
</feature>
<feature type="region of interest" description="Disordered" evidence="7">
    <location>
        <begin position="101"/>
        <end position="162"/>
    </location>
</feature>
<evidence type="ECO:0000313" key="10">
    <source>
        <dbReference type="Proteomes" id="UP000190648"/>
    </source>
</evidence>
<dbReference type="PANTHER" id="PTHR13467">
    <property type="entry name" value="CUE DOMAIN CONTAINING PROTEIN 1"/>
    <property type="match status" value="1"/>
</dbReference>
<dbReference type="AlphaFoldDB" id="A0A1V4K1W9"/>
<evidence type="ECO:0000256" key="6">
    <source>
        <dbReference type="ARBA" id="ARBA00035137"/>
    </source>
</evidence>
<comment type="subcellular location">
    <subcellularLocation>
        <location evidence="1">Mitochondrion</location>
    </subcellularLocation>
</comment>
<dbReference type="CDD" id="cd23701">
    <property type="entry name" value="At1g26750"/>
    <property type="match status" value="1"/>
</dbReference>
<keyword evidence="3" id="KW-0689">Ribosomal protein</keyword>
<evidence type="ECO:0000313" key="9">
    <source>
        <dbReference type="EMBL" id="OPJ78452.1"/>
    </source>
</evidence>
<evidence type="ECO:0000256" key="2">
    <source>
        <dbReference type="ARBA" id="ARBA00009864"/>
    </source>
</evidence>
<dbReference type="InterPro" id="IPR009060">
    <property type="entry name" value="UBA-like_sf"/>
</dbReference>
<dbReference type="OrthoDB" id="5794653at2759"/>
<dbReference type="InterPro" id="IPR040195">
    <property type="entry name" value="CUE_CUED1"/>
</dbReference>
<feature type="compositionally biased region" description="Pro residues" evidence="7">
    <location>
        <begin position="132"/>
        <end position="141"/>
    </location>
</feature>
<keyword evidence="5" id="KW-0687">Ribonucleoprotein</keyword>
<dbReference type="EMBL" id="LSYS01005108">
    <property type="protein sequence ID" value="OPJ78452.1"/>
    <property type="molecule type" value="Genomic_DNA"/>
</dbReference>
<gene>
    <name evidence="9" type="primary">CUEDC1</name>
    <name evidence="9" type="ORF">AV530_003283</name>
</gene>
<name>A0A1V4K1W9_PATFA</name>
<accession>A0A1V4K1W9</accession>
<feature type="region of interest" description="Disordered" evidence="7">
    <location>
        <begin position="1"/>
        <end position="29"/>
    </location>
</feature>
<protein>
    <recommendedName>
        <fullName evidence="6">Small ribosomal subunit protein mS23</fullName>
    </recommendedName>
</protein>
<dbReference type="GO" id="GO:0006412">
    <property type="term" value="P:translation"/>
    <property type="evidence" value="ECO:0007669"/>
    <property type="project" value="InterPro"/>
</dbReference>
<evidence type="ECO:0000256" key="1">
    <source>
        <dbReference type="ARBA" id="ARBA00004173"/>
    </source>
</evidence>
<dbReference type="InterPro" id="IPR023611">
    <property type="entry name" value="mS23_dom_met"/>
</dbReference>
<dbReference type="Pfam" id="PF10484">
    <property type="entry name" value="MRP-S23"/>
    <property type="match status" value="1"/>
</dbReference>
<evidence type="ECO:0000256" key="7">
    <source>
        <dbReference type="SAM" id="MobiDB-lite"/>
    </source>
</evidence>
<sequence>MTSLFRRSSSNGSSRGGSSAQELNNSRPARQVRRLEFNQAMEDFKTMFPNMDYDIIECVLRANNGAVDATIDQLLQMNLDSSGCDDSSDSEDSIPPEILERTLEPDSSDEEPPPVYSPPAYESQEFGSRYPHAPPTPPPRTDMPEPGSTAAPGRYRNWNPPLLGNLPEDFLRILPQQTAGTQGSRGRRQPEPQGPAPQGQGSLEQERRWKQYLEDERIALFLQNEEFMKELQRNRDFLLALERDRLKYESKKSKSTSVAVSNDFGFSSVIPGDAAPSVTSEAGGAVSDDALFRDKLKHMGKSTRKKLFELARAFSEKTKMRKSKRKHLLKHQVLGTAASTANLLDDVEGHSCDEDFQARRQQLREEEETPKEGQTRNLLRIGVIEKPLWFDVYAAFPPLREPVYRVPRPRYGKVQDVVPPVFYPEDEVRAKFYRIYGNGPRPFDLSQSNYKSTCQRFVEKYNELKEGGKIEEEKLFEETGKALLASGIILQRRGTDKVAQQDHHDVETRDSALHLQLQMVLEEIQEKKKGREEQAPELAEAQKEDPFPS</sequence>
<evidence type="ECO:0000256" key="5">
    <source>
        <dbReference type="ARBA" id="ARBA00023274"/>
    </source>
</evidence>